<dbReference type="PANTHER" id="PTHR46594:SF4">
    <property type="entry name" value="P-TYPE CATION-TRANSPORTING ATPASE"/>
    <property type="match status" value="1"/>
</dbReference>
<feature type="domain" description="HMA" evidence="7">
    <location>
        <begin position="2"/>
        <end position="68"/>
    </location>
</feature>
<dbReference type="Proteomes" id="UP001589738">
    <property type="component" value="Unassembled WGS sequence"/>
</dbReference>
<dbReference type="PROSITE" id="PS01047">
    <property type="entry name" value="HMA_1"/>
    <property type="match status" value="1"/>
</dbReference>
<reference evidence="8 9" key="1">
    <citation type="submission" date="2024-09" db="EMBL/GenBank/DDBJ databases">
        <authorList>
            <person name="Sun Q."/>
            <person name="Mori K."/>
        </authorList>
    </citation>
    <scope>NUCLEOTIDE SEQUENCE [LARGE SCALE GENOMIC DNA]</scope>
    <source>
        <strain evidence="8 9">CGMCC 1.9126</strain>
    </source>
</reference>
<keyword evidence="6" id="KW-0143">Chaperone</keyword>
<dbReference type="InterPro" id="IPR006122">
    <property type="entry name" value="HMA_Cu_ion-bd"/>
</dbReference>
<dbReference type="Gene3D" id="3.30.70.100">
    <property type="match status" value="1"/>
</dbReference>
<evidence type="ECO:0000256" key="5">
    <source>
        <dbReference type="ARBA" id="ARBA00023008"/>
    </source>
</evidence>
<dbReference type="CDD" id="cd00371">
    <property type="entry name" value="HMA"/>
    <property type="match status" value="1"/>
</dbReference>
<evidence type="ECO:0000313" key="9">
    <source>
        <dbReference type="Proteomes" id="UP001589738"/>
    </source>
</evidence>
<keyword evidence="5" id="KW-0186">Copper</keyword>
<evidence type="ECO:0000259" key="7">
    <source>
        <dbReference type="PROSITE" id="PS50846"/>
    </source>
</evidence>
<comment type="caution">
    <text evidence="8">The sequence shown here is derived from an EMBL/GenBank/DDBJ whole genome shotgun (WGS) entry which is preliminary data.</text>
</comment>
<keyword evidence="9" id="KW-1185">Reference proteome</keyword>
<evidence type="ECO:0000256" key="2">
    <source>
        <dbReference type="ARBA" id="ARBA00015313"/>
    </source>
</evidence>
<dbReference type="PRINTS" id="PR00944">
    <property type="entry name" value="CUEXPORT"/>
</dbReference>
<dbReference type="InterPro" id="IPR017969">
    <property type="entry name" value="Heavy-metal-associated_CS"/>
</dbReference>
<dbReference type="Pfam" id="PF00403">
    <property type="entry name" value="HMA"/>
    <property type="match status" value="1"/>
</dbReference>
<evidence type="ECO:0000313" key="8">
    <source>
        <dbReference type="EMBL" id="MFC0476203.1"/>
    </source>
</evidence>
<dbReference type="NCBIfam" id="TIGR00003">
    <property type="entry name" value="copper ion binding protein"/>
    <property type="match status" value="1"/>
</dbReference>
<comment type="subcellular location">
    <subcellularLocation>
        <location evidence="1">Cytoplasm</location>
    </subcellularLocation>
</comment>
<evidence type="ECO:0000256" key="4">
    <source>
        <dbReference type="ARBA" id="ARBA00022723"/>
    </source>
</evidence>
<dbReference type="RefSeq" id="WP_160549370.1">
    <property type="nucleotide sequence ID" value="NZ_JBHLUU010000095.1"/>
</dbReference>
<evidence type="ECO:0000256" key="1">
    <source>
        <dbReference type="ARBA" id="ARBA00004496"/>
    </source>
</evidence>
<protein>
    <recommendedName>
        <fullName evidence="2">Copper chaperone CopZ</fullName>
    </recommendedName>
</protein>
<dbReference type="InterPro" id="IPR000428">
    <property type="entry name" value="Cu-bd"/>
</dbReference>
<dbReference type="PROSITE" id="PS50846">
    <property type="entry name" value="HMA_2"/>
    <property type="match status" value="1"/>
</dbReference>
<keyword evidence="4" id="KW-0479">Metal-binding</keyword>
<keyword evidence="3" id="KW-0963">Cytoplasm</keyword>
<dbReference type="NCBIfam" id="NF033795">
    <property type="entry name" value="chaper_CopZ_Bs"/>
    <property type="match status" value="1"/>
</dbReference>
<dbReference type="InterPro" id="IPR036163">
    <property type="entry name" value="HMA_dom_sf"/>
</dbReference>
<accession>A0ABV6KWD9</accession>
<dbReference type="InterPro" id="IPR049740">
    <property type="entry name" value="CopZ"/>
</dbReference>
<dbReference type="PANTHER" id="PTHR46594">
    <property type="entry name" value="P-TYPE CATION-TRANSPORTING ATPASE"/>
    <property type="match status" value="1"/>
</dbReference>
<name>A0ABV6KWD9_9BACI</name>
<organism evidence="8 9">
    <name type="scientific">Robertmurraya beringensis</name>
    <dbReference type="NCBI Taxonomy" id="641660"/>
    <lineage>
        <taxon>Bacteria</taxon>
        <taxon>Bacillati</taxon>
        <taxon>Bacillota</taxon>
        <taxon>Bacilli</taxon>
        <taxon>Bacillales</taxon>
        <taxon>Bacillaceae</taxon>
        <taxon>Robertmurraya</taxon>
    </lineage>
</organism>
<sequence>MEKVTLKVQGMSCGHCVNSIEGSVNELEGVSLVKVHLKEGTVEIEYSSNDINLETIKRTIDEQGYDVI</sequence>
<dbReference type="SUPFAM" id="SSF55008">
    <property type="entry name" value="HMA, heavy metal-associated domain"/>
    <property type="match status" value="1"/>
</dbReference>
<dbReference type="InterPro" id="IPR006121">
    <property type="entry name" value="HMA_dom"/>
</dbReference>
<evidence type="ECO:0000256" key="3">
    <source>
        <dbReference type="ARBA" id="ARBA00022490"/>
    </source>
</evidence>
<evidence type="ECO:0000256" key="6">
    <source>
        <dbReference type="ARBA" id="ARBA00023186"/>
    </source>
</evidence>
<dbReference type="EMBL" id="JBHLUU010000095">
    <property type="protein sequence ID" value="MFC0476203.1"/>
    <property type="molecule type" value="Genomic_DNA"/>
</dbReference>
<gene>
    <name evidence="8" type="primary">copZ</name>
    <name evidence="8" type="ORF">ACFFHF_13270</name>
</gene>
<proteinExistence type="predicted"/>